<dbReference type="GO" id="GO:0003725">
    <property type="term" value="F:double-stranded RNA binding"/>
    <property type="evidence" value="ECO:0007669"/>
    <property type="project" value="UniProtKB-UniRule"/>
</dbReference>
<keyword evidence="8 13" id="KW-0548">Nucleotidyltransferase</keyword>
<dbReference type="RefSeq" id="WP_011762133.1">
    <property type="nucleotide sequence ID" value="NC_008701.1"/>
</dbReference>
<feature type="binding site" evidence="14">
    <location>
        <position position="58"/>
    </location>
    <ligand>
        <name>ATP</name>
        <dbReference type="ChEBI" id="CHEBI:30616"/>
    </ligand>
</feature>
<dbReference type="InterPro" id="IPR050156">
    <property type="entry name" value="TC-AMP_synthase_SUA5"/>
</dbReference>
<evidence type="ECO:0000256" key="2">
    <source>
        <dbReference type="ARBA" id="ARBA00007663"/>
    </source>
</evidence>
<dbReference type="InterPro" id="IPR017945">
    <property type="entry name" value="DHBP_synth_RibB-like_a/b_dom"/>
</dbReference>
<protein>
    <recommendedName>
        <fullName evidence="4 13">Threonylcarbamoyl-AMP synthase</fullName>
        <shortName evidence="13">TC-AMP synthase</shortName>
        <ecNumber evidence="3 13">2.7.7.87</ecNumber>
    </recommendedName>
    <alternativeName>
        <fullName evidence="11 13">L-threonylcarbamoyladenylate synthase</fullName>
    </alternativeName>
</protein>
<evidence type="ECO:0000256" key="1">
    <source>
        <dbReference type="ARBA" id="ARBA00004496"/>
    </source>
</evidence>
<evidence type="ECO:0000259" key="15">
    <source>
        <dbReference type="PROSITE" id="PS51163"/>
    </source>
</evidence>
<dbReference type="GO" id="GO:0000049">
    <property type="term" value="F:tRNA binding"/>
    <property type="evidence" value="ECO:0007669"/>
    <property type="project" value="TreeGrafter"/>
</dbReference>
<dbReference type="FunFam" id="3.40.50.11030:FF:000001">
    <property type="entry name" value="Threonylcarbamoyl-AMP synthase"/>
    <property type="match status" value="1"/>
</dbReference>
<keyword evidence="6 13" id="KW-0808">Transferase</keyword>
<feature type="binding site" evidence="14">
    <location>
        <position position="116"/>
    </location>
    <ligand>
        <name>ATP</name>
        <dbReference type="ChEBI" id="CHEBI:30616"/>
    </ligand>
</feature>
<evidence type="ECO:0000256" key="3">
    <source>
        <dbReference type="ARBA" id="ARBA00012584"/>
    </source>
</evidence>
<dbReference type="Gene3D" id="3.90.870.10">
    <property type="entry name" value="DHBP synthase"/>
    <property type="match status" value="1"/>
</dbReference>
<evidence type="ECO:0000256" key="10">
    <source>
        <dbReference type="ARBA" id="ARBA00022840"/>
    </source>
</evidence>
<sequence>MLLLRTDPLKPDADVIRFAAEVLKRGGIVAAPTETVYGLFTHAYSDGGCAKVFKAKERPPDNPLIVHVDSVEMAAQIAYIPEEIVDVLRRIWPGPITLVMKSRGAVSRCVTAGLDTVAVRAPAHPIPLAIIKELEAPIAGPSANKAGRPSPTTAEHVVEDLNGEVDVIIDGGPTFFGVESTIIDVTRKPPILLRPGPFTVEELEKYFGPVEIPPVARGLIETDVALAPGMKYKHYAPNTPLVIVHFDLSLAVETLRSKGLKVAVLCATGRCTNADVVIKMGDDLYEVAKNLYRSLRELDRFSVDIGVVPAVEETGIGLAIMNRLRKASGHREAFNLGQLLKYGLAQPVF</sequence>
<evidence type="ECO:0000256" key="6">
    <source>
        <dbReference type="ARBA" id="ARBA00022679"/>
    </source>
</evidence>
<feature type="binding site" evidence="14">
    <location>
        <position position="142"/>
    </location>
    <ligand>
        <name>L-threonine</name>
        <dbReference type="ChEBI" id="CHEBI:57926"/>
    </ligand>
</feature>
<feature type="binding site" evidence="14">
    <location>
        <position position="67"/>
    </location>
    <ligand>
        <name>L-threonine</name>
        <dbReference type="ChEBI" id="CHEBI:57926"/>
    </ligand>
</feature>
<feature type="binding site" evidence="14">
    <location>
        <position position="150"/>
    </location>
    <ligand>
        <name>ATP</name>
        <dbReference type="ChEBI" id="CHEBI:30616"/>
    </ligand>
</feature>
<proteinExistence type="inferred from homology"/>
<dbReference type="GO" id="GO:0061710">
    <property type="term" value="F:L-threonylcarbamoyladenylate synthase"/>
    <property type="evidence" value="ECO:0007669"/>
    <property type="project" value="UniProtKB-EC"/>
</dbReference>
<dbReference type="PIRSF" id="PIRSF004930">
    <property type="entry name" value="Tln_factor_SUA5"/>
    <property type="match status" value="1"/>
</dbReference>
<comment type="function">
    <text evidence="13">Required for the formation of a threonylcarbamoyl group on adenosine at position 37 (t(6)A37) in tRNAs that read codons beginning with adenine.</text>
</comment>
<feature type="binding site" evidence="14">
    <location>
        <position position="194"/>
    </location>
    <ligand>
        <name>ATP</name>
        <dbReference type="ChEBI" id="CHEBI:30616"/>
    </ligand>
</feature>
<dbReference type="KEGG" id="pis:Pisl_0378"/>
<dbReference type="InterPro" id="IPR006070">
    <property type="entry name" value="Sua5-like_dom"/>
</dbReference>
<dbReference type="PANTHER" id="PTHR17490">
    <property type="entry name" value="SUA5"/>
    <property type="match status" value="1"/>
</dbReference>
<comment type="subcellular location">
    <subcellularLocation>
        <location evidence="1 13">Cytoplasm</location>
    </subcellularLocation>
</comment>
<dbReference type="GO" id="GO:0008033">
    <property type="term" value="P:tRNA processing"/>
    <property type="evidence" value="ECO:0007669"/>
    <property type="project" value="UniProtKB-KW"/>
</dbReference>
<dbReference type="FunFam" id="3.90.870.10:FF:000009">
    <property type="entry name" value="Threonylcarbamoyl-AMP synthase, putative"/>
    <property type="match status" value="1"/>
</dbReference>
<dbReference type="AlphaFoldDB" id="A1RRH4"/>
<dbReference type="Pfam" id="PF03481">
    <property type="entry name" value="Sua5_C"/>
    <property type="match status" value="1"/>
</dbReference>
<reference evidence="16" key="1">
    <citation type="submission" date="2006-12" db="EMBL/GenBank/DDBJ databases">
        <title>Complete sequence of Pyrobaculum islandicum DSM 4184.</title>
        <authorList>
            <person name="Copeland A."/>
            <person name="Lucas S."/>
            <person name="Lapidus A."/>
            <person name="Barry K."/>
            <person name="Detter J.C."/>
            <person name="Glavina del Rio T."/>
            <person name="Dalin E."/>
            <person name="Tice H."/>
            <person name="Pitluck S."/>
            <person name="Meincke L."/>
            <person name="Brettin T."/>
            <person name="Bruce D."/>
            <person name="Han C."/>
            <person name="Tapia R."/>
            <person name="Gilna P."/>
            <person name="Schmutz J."/>
            <person name="Larimer F."/>
            <person name="Land M."/>
            <person name="Hauser L."/>
            <person name="Kyrpides N."/>
            <person name="Mikhailova N."/>
            <person name="Cozen A.E."/>
            <person name="Fitz-Gibbon S.T."/>
            <person name="House C.H."/>
            <person name="Saltikov C."/>
            <person name="Lowe T."/>
            <person name="Richardson P."/>
        </authorList>
    </citation>
    <scope>NUCLEOTIDE SEQUENCE [LARGE SCALE GENOMIC DNA]</scope>
    <source>
        <strain evidence="16">DSM 4184</strain>
    </source>
</reference>
<evidence type="ECO:0000313" key="16">
    <source>
        <dbReference type="EMBL" id="ABL87556.1"/>
    </source>
</evidence>
<dbReference type="NCBIfam" id="TIGR00057">
    <property type="entry name" value="L-threonylcarbamoyladenylate synthase"/>
    <property type="match status" value="1"/>
</dbReference>
<comment type="similarity">
    <text evidence="2 13">Belongs to the SUA5 family.</text>
</comment>
<keyword evidence="17" id="KW-1185">Reference proteome</keyword>
<evidence type="ECO:0000256" key="12">
    <source>
        <dbReference type="ARBA" id="ARBA00048366"/>
    </source>
</evidence>
<dbReference type="EMBL" id="CP000504">
    <property type="protein sequence ID" value="ABL87556.1"/>
    <property type="molecule type" value="Genomic_DNA"/>
</dbReference>
<keyword evidence="10 13" id="KW-0067">ATP-binding</keyword>
<dbReference type="GeneID" id="4617647"/>
<comment type="catalytic activity">
    <reaction evidence="12 13">
        <text>L-threonine + hydrogencarbonate + ATP = L-threonylcarbamoyladenylate + diphosphate + H2O</text>
        <dbReference type="Rhea" id="RHEA:36407"/>
        <dbReference type="ChEBI" id="CHEBI:15377"/>
        <dbReference type="ChEBI" id="CHEBI:17544"/>
        <dbReference type="ChEBI" id="CHEBI:30616"/>
        <dbReference type="ChEBI" id="CHEBI:33019"/>
        <dbReference type="ChEBI" id="CHEBI:57926"/>
        <dbReference type="ChEBI" id="CHEBI:73682"/>
        <dbReference type="EC" id="2.7.7.87"/>
    </reaction>
</comment>
<keyword evidence="7 13" id="KW-0819">tRNA processing</keyword>
<dbReference type="Gene3D" id="3.40.50.11030">
    <property type="entry name" value="Threonylcarbamoyl-AMP synthase, C-terminal domain"/>
    <property type="match status" value="1"/>
</dbReference>
<feature type="binding site" evidence="14">
    <location>
        <position position="235"/>
    </location>
    <ligand>
        <name>ATP</name>
        <dbReference type="ChEBI" id="CHEBI:30616"/>
    </ligand>
</feature>
<dbReference type="GO" id="GO:0006450">
    <property type="term" value="P:regulation of translational fidelity"/>
    <property type="evidence" value="ECO:0007669"/>
    <property type="project" value="TreeGrafter"/>
</dbReference>
<evidence type="ECO:0000256" key="7">
    <source>
        <dbReference type="ARBA" id="ARBA00022694"/>
    </source>
</evidence>
<dbReference type="STRING" id="384616.Pisl_0378"/>
<evidence type="ECO:0000256" key="9">
    <source>
        <dbReference type="ARBA" id="ARBA00022741"/>
    </source>
</evidence>
<evidence type="ECO:0000256" key="4">
    <source>
        <dbReference type="ARBA" id="ARBA00015492"/>
    </source>
</evidence>
<dbReference type="eggNOG" id="arCOG01952">
    <property type="taxonomic scope" value="Archaea"/>
</dbReference>
<feature type="binding site" evidence="14">
    <location>
        <position position="180"/>
    </location>
    <ligand>
        <name>L-threonine</name>
        <dbReference type="ChEBI" id="CHEBI:57926"/>
    </ligand>
</feature>
<evidence type="ECO:0000256" key="8">
    <source>
        <dbReference type="ARBA" id="ARBA00022695"/>
    </source>
</evidence>
<dbReference type="InterPro" id="IPR010923">
    <property type="entry name" value="T(6)A37_SUA5"/>
</dbReference>
<organism evidence="16 17">
    <name type="scientific">Pyrobaculum islandicum (strain DSM 4184 / JCM 9189 / GEO3)</name>
    <dbReference type="NCBI Taxonomy" id="384616"/>
    <lineage>
        <taxon>Archaea</taxon>
        <taxon>Thermoproteota</taxon>
        <taxon>Thermoprotei</taxon>
        <taxon>Thermoproteales</taxon>
        <taxon>Thermoproteaceae</taxon>
        <taxon>Pyrobaculum</taxon>
    </lineage>
</organism>
<keyword evidence="9 13" id="KW-0547">Nucleotide-binding</keyword>
<evidence type="ECO:0000256" key="14">
    <source>
        <dbReference type="PIRSR" id="PIRSR004930-1"/>
    </source>
</evidence>
<dbReference type="GO" id="GO:0005737">
    <property type="term" value="C:cytoplasm"/>
    <property type="evidence" value="ECO:0007669"/>
    <property type="project" value="UniProtKB-SubCell"/>
</dbReference>
<gene>
    <name evidence="16" type="ordered locus">Pisl_0378</name>
</gene>
<dbReference type="PANTHER" id="PTHR17490:SF16">
    <property type="entry name" value="THREONYLCARBAMOYL-AMP SYNTHASE"/>
    <property type="match status" value="1"/>
</dbReference>
<dbReference type="Pfam" id="PF01300">
    <property type="entry name" value="Sua5_yciO_yrdC"/>
    <property type="match status" value="1"/>
</dbReference>
<feature type="binding site" evidence="14">
    <location>
        <position position="62"/>
    </location>
    <ligand>
        <name>ATP</name>
        <dbReference type="ChEBI" id="CHEBI:30616"/>
    </ligand>
</feature>
<feature type="binding site" evidence="14">
    <location>
        <position position="120"/>
    </location>
    <ligand>
        <name>L-threonine</name>
        <dbReference type="ChEBI" id="CHEBI:57926"/>
    </ligand>
</feature>
<dbReference type="OrthoDB" id="39992at2157"/>
<dbReference type="InterPro" id="IPR038385">
    <property type="entry name" value="Sua5/YwlC_C"/>
</dbReference>
<evidence type="ECO:0000313" key="17">
    <source>
        <dbReference type="Proteomes" id="UP000002595"/>
    </source>
</evidence>
<dbReference type="SUPFAM" id="SSF55821">
    <property type="entry name" value="YrdC/RibB"/>
    <property type="match status" value="1"/>
</dbReference>
<dbReference type="Proteomes" id="UP000002595">
    <property type="component" value="Chromosome"/>
</dbReference>
<dbReference type="HOGENOM" id="CLU_031397_0_0_2"/>
<dbReference type="InterPro" id="IPR005145">
    <property type="entry name" value="Sua5_C"/>
</dbReference>
<evidence type="ECO:0000256" key="11">
    <source>
        <dbReference type="ARBA" id="ARBA00029774"/>
    </source>
</evidence>
<feature type="binding site" evidence="14">
    <location>
        <position position="35"/>
    </location>
    <ligand>
        <name>L-threonine</name>
        <dbReference type="ChEBI" id="CHEBI:57926"/>
    </ligand>
</feature>
<name>A1RRH4_PYRIL</name>
<accession>A1RRH4</accession>
<evidence type="ECO:0000256" key="13">
    <source>
        <dbReference type="PIRNR" id="PIRNR004930"/>
    </source>
</evidence>
<keyword evidence="5 13" id="KW-0963">Cytoplasm</keyword>
<dbReference type="EC" id="2.7.7.87" evidence="3 13"/>
<dbReference type="PROSITE" id="PS51163">
    <property type="entry name" value="YRDC"/>
    <property type="match status" value="1"/>
</dbReference>
<feature type="domain" description="YrdC-like" evidence="15">
    <location>
        <begin position="13"/>
        <end position="198"/>
    </location>
</feature>
<evidence type="ECO:0000256" key="5">
    <source>
        <dbReference type="ARBA" id="ARBA00022490"/>
    </source>
</evidence>
<dbReference type="GO" id="GO:0005524">
    <property type="term" value="F:ATP binding"/>
    <property type="evidence" value="ECO:0007669"/>
    <property type="project" value="UniProtKB-UniRule"/>
</dbReference>